<accession>A0A9E2NKJ9</accession>
<dbReference type="InterPro" id="IPR049874">
    <property type="entry name" value="ROK_cs"/>
</dbReference>
<sequence>MYYLGVDLGGTTIKVGLVNKQYQILQSISGPTRRERSSEEVLKDVAMLCLEVMRLQGITEKEIHSIGMGSPGVASPNEGMILSASNLKFNHVNVRKEIQKYINTDVYVENDANCAALGEVICGAAKGESNVVVVTLGTGVGGGIVTEGKINRGSFFGAGEIGHQVICCENGISCGCGRKGCWEQYASATALIRQAKTAVEKTPESLILSLAKDQNKDNINAKVVFDAAQKGDQVAKNVLEKYFKYIACGLMNIINILEPSMIVLGGGMSAQKAYLTDPVTKYLQEEMYDGLSLKTKIKAAILGNDAGIIGAAFLGTTLEMHDE</sequence>
<evidence type="ECO:0000256" key="5">
    <source>
        <dbReference type="ARBA" id="ARBA00022741"/>
    </source>
</evidence>
<name>A0A9E2NKJ9_9FIRM</name>
<dbReference type="GO" id="GO:0005737">
    <property type="term" value="C:cytoplasm"/>
    <property type="evidence" value="ECO:0007669"/>
    <property type="project" value="InterPro"/>
</dbReference>
<reference evidence="9" key="1">
    <citation type="journal article" date="2021" name="PeerJ">
        <title>Extensive microbial diversity within the chicken gut microbiome revealed by metagenomics and culture.</title>
        <authorList>
            <person name="Gilroy R."/>
            <person name="Ravi A."/>
            <person name="Getino M."/>
            <person name="Pursley I."/>
            <person name="Horton D.L."/>
            <person name="Alikhan N.F."/>
            <person name="Baker D."/>
            <person name="Gharbi K."/>
            <person name="Hall N."/>
            <person name="Watson M."/>
            <person name="Adriaenssens E.M."/>
            <person name="Foster-Nyarko E."/>
            <person name="Jarju S."/>
            <person name="Secka A."/>
            <person name="Antonio M."/>
            <person name="Oren A."/>
            <person name="Chaudhuri R.R."/>
            <person name="La Ragione R."/>
            <person name="Hildebrand F."/>
            <person name="Pallen M.J."/>
        </authorList>
    </citation>
    <scope>NUCLEOTIDE SEQUENCE</scope>
    <source>
        <strain evidence="9">B5-657</strain>
    </source>
</reference>
<evidence type="ECO:0000313" key="10">
    <source>
        <dbReference type="Proteomes" id="UP000824229"/>
    </source>
</evidence>
<evidence type="ECO:0000313" key="9">
    <source>
        <dbReference type="EMBL" id="MBU3803599.1"/>
    </source>
</evidence>
<dbReference type="PROSITE" id="PS01125">
    <property type="entry name" value="ROK"/>
    <property type="match status" value="1"/>
</dbReference>
<dbReference type="InterPro" id="IPR000600">
    <property type="entry name" value="ROK"/>
</dbReference>
<evidence type="ECO:0000256" key="8">
    <source>
        <dbReference type="ARBA" id="ARBA00032386"/>
    </source>
</evidence>
<comment type="caution">
    <text evidence="9">The sequence shown here is derived from an EMBL/GenBank/DDBJ whole genome shotgun (WGS) entry which is preliminary data.</text>
</comment>
<evidence type="ECO:0000256" key="3">
    <source>
        <dbReference type="ARBA" id="ARBA00014701"/>
    </source>
</evidence>
<dbReference type="Proteomes" id="UP000824229">
    <property type="component" value="Unassembled WGS sequence"/>
</dbReference>
<comment type="similarity">
    <text evidence="1">Belongs to the ROK (NagC/XylR) family.</text>
</comment>
<dbReference type="SUPFAM" id="SSF53067">
    <property type="entry name" value="Actin-like ATPase domain"/>
    <property type="match status" value="1"/>
</dbReference>
<dbReference type="GO" id="GO:0004340">
    <property type="term" value="F:glucokinase activity"/>
    <property type="evidence" value="ECO:0007669"/>
    <property type="project" value="UniProtKB-EC"/>
</dbReference>
<dbReference type="PANTHER" id="PTHR18964">
    <property type="entry name" value="ROK (REPRESSOR, ORF, KINASE) FAMILY"/>
    <property type="match status" value="1"/>
</dbReference>
<dbReference type="InterPro" id="IPR043129">
    <property type="entry name" value="ATPase_NBD"/>
</dbReference>
<dbReference type="Gene3D" id="3.30.420.40">
    <property type="match status" value="2"/>
</dbReference>
<dbReference type="AlphaFoldDB" id="A0A9E2NKJ9"/>
<dbReference type="InterPro" id="IPR004654">
    <property type="entry name" value="ROK_glcA"/>
</dbReference>
<dbReference type="EMBL" id="JAHLFQ010000044">
    <property type="protein sequence ID" value="MBU3803599.1"/>
    <property type="molecule type" value="Genomic_DNA"/>
</dbReference>
<organism evidence="9 10">
    <name type="scientific">Candidatus Cellulosilyticum pullistercoris</name>
    <dbReference type="NCBI Taxonomy" id="2838521"/>
    <lineage>
        <taxon>Bacteria</taxon>
        <taxon>Bacillati</taxon>
        <taxon>Bacillota</taxon>
        <taxon>Clostridia</taxon>
        <taxon>Lachnospirales</taxon>
        <taxon>Cellulosilyticaceae</taxon>
        <taxon>Cellulosilyticum</taxon>
    </lineage>
</organism>
<dbReference type="PANTHER" id="PTHR18964:SF149">
    <property type="entry name" value="BIFUNCTIONAL UDP-N-ACETYLGLUCOSAMINE 2-EPIMERASE_N-ACETYLMANNOSAMINE KINASE"/>
    <property type="match status" value="1"/>
</dbReference>
<dbReference type="Pfam" id="PF00480">
    <property type="entry name" value="ROK"/>
    <property type="match status" value="1"/>
</dbReference>
<dbReference type="GO" id="GO:0006096">
    <property type="term" value="P:glycolytic process"/>
    <property type="evidence" value="ECO:0007669"/>
    <property type="project" value="InterPro"/>
</dbReference>
<keyword evidence="5" id="KW-0547">Nucleotide-binding</keyword>
<keyword evidence="6" id="KW-0418">Kinase</keyword>
<dbReference type="EC" id="2.7.1.2" evidence="2"/>
<keyword evidence="7" id="KW-0067">ATP-binding</keyword>
<dbReference type="GO" id="GO:0005524">
    <property type="term" value="F:ATP binding"/>
    <property type="evidence" value="ECO:0007669"/>
    <property type="project" value="UniProtKB-KW"/>
</dbReference>
<gene>
    <name evidence="9" type="ORF">H9872_02410</name>
</gene>
<dbReference type="NCBIfam" id="TIGR00744">
    <property type="entry name" value="ROK_glcA_fam"/>
    <property type="match status" value="1"/>
</dbReference>
<protein>
    <recommendedName>
        <fullName evidence="3">Glucokinase</fullName>
        <ecNumber evidence="2">2.7.1.2</ecNumber>
    </recommendedName>
    <alternativeName>
        <fullName evidence="8">Glucose kinase</fullName>
    </alternativeName>
</protein>
<evidence type="ECO:0000256" key="1">
    <source>
        <dbReference type="ARBA" id="ARBA00006479"/>
    </source>
</evidence>
<evidence type="ECO:0000256" key="7">
    <source>
        <dbReference type="ARBA" id="ARBA00022840"/>
    </source>
</evidence>
<reference evidence="9" key="2">
    <citation type="submission" date="2021-04" db="EMBL/GenBank/DDBJ databases">
        <authorList>
            <person name="Gilroy R."/>
        </authorList>
    </citation>
    <scope>NUCLEOTIDE SEQUENCE</scope>
    <source>
        <strain evidence="9">B5-657</strain>
    </source>
</reference>
<evidence type="ECO:0000256" key="6">
    <source>
        <dbReference type="ARBA" id="ARBA00022777"/>
    </source>
</evidence>
<proteinExistence type="inferred from homology"/>
<keyword evidence="4" id="KW-0808">Transferase</keyword>
<evidence type="ECO:0000256" key="4">
    <source>
        <dbReference type="ARBA" id="ARBA00022679"/>
    </source>
</evidence>
<evidence type="ECO:0000256" key="2">
    <source>
        <dbReference type="ARBA" id="ARBA00012323"/>
    </source>
</evidence>